<accession>A0A252F804</accession>
<reference evidence="1 2" key="1">
    <citation type="submission" date="2017-05" db="EMBL/GenBank/DDBJ databases">
        <title>Butyricicoccus porcorum sp. nov. a butyrate-producing bacterium from the swine intestinal tract.</title>
        <authorList>
            <person name="Trachsel J."/>
            <person name="Humphrey S."/>
            <person name="Allen H.K."/>
        </authorList>
    </citation>
    <scope>NUCLEOTIDE SEQUENCE [LARGE SCALE GENOMIC DNA]</scope>
    <source>
        <strain evidence="1">BB10</strain>
    </source>
</reference>
<gene>
    <name evidence="1" type="ORF">CBW42_01300</name>
</gene>
<sequence>MLRGLVEEGREVSMVVAGNSMAPFLVHRRDSICFRAPDRALRAGDMVFYQRATGQYVMHRICRVRREGYDIVGDAQTQIEGPVRREQIFALVTKVQRKGKWIGPGSFWWEFFARVWIHVIPLRPALLRAYQRLFRHRAV</sequence>
<evidence type="ECO:0000313" key="2">
    <source>
        <dbReference type="Proteomes" id="UP000194903"/>
    </source>
</evidence>
<dbReference type="AlphaFoldDB" id="A0A252F804"/>
<name>A0A252F804_9FIRM</name>
<comment type="caution">
    <text evidence="1">The sequence shown here is derived from an EMBL/GenBank/DDBJ whole genome shotgun (WGS) entry which is preliminary data.</text>
</comment>
<dbReference type="Proteomes" id="UP000194903">
    <property type="component" value="Unassembled WGS sequence"/>
</dbReference>
<organism evidence="1 2">
    <name type="scientific">Butyricicoccus porcorum</name>
    <dbReference type="NCBI Taxonomy" id="1945634"/>
    <lineage>
        <taxon>Bacteria</taxon>
        <taxon>Bacillati</taxon>
        <taxon>Bacillota</taxon>
        <taxon>Clostridia</taxon>
        <taxon>Eubacteriales</taxon>
        <taxon>Butyricicoccaceae</taxon>
        <taxon>Butyricicoccus</taxon>
    </lineage>
</organism>
<protein>
    <recommendedName>
        <fullName evidence="3">Peptidase S24/S26A/S26B/S26C domain-containing protein</fullName>
    </recommendedName>
</protein>
<proteinExistence type="predicted"/>
<dbReference type="CDD" id="cd06462">
    <property type="entry name" value="Peptidase_S24_S26"/>
    <property type="match status" value="1"/>
</dbReference>
<dbReference type="OrthoDB" id="3191897at2"/>
<evidence type="ECO:0008006" key="3">
    <source>
        <dbReference type="Google" id="ProtNLM"/>
    </source>
</evidence>
<keyword evidence="2" id="KW-1185">Reference proteome</keyword>
<evidence type="ECO:0000313" key="1">
    <source>
        <dbReference type="EMBL" id="OUM21905.1"/>
    </source>
</evidence>
<dbReference type="EMBL" id="NHOC01000001">
    <property type="protein sequence ID" value="OUM21905.1"/>
    <property type="molecule type" value="Genomic_DNA"/>
</dbReference>